<dbReference type="InterPro" id="IPR043502">
    <property type="entry name" value="DNA/RNA_pol_sf"/>
</dbReference>
<dbReference type="InterPro" id="IPR023211">
    <property type="entry name" value="DNA_pol_palm_dom_sf"/>
</dbReference>
<evidence type="ECO:0000259" key="1">
    <source>
        <dbReference type="Pfam" id="PF13843"/>
    </source>
</evidence>
<evidence type="ECO:0000313" key="3">
    <source>
        <dbReference type="Proteomes" id="UP000475862"/>
    </source>
</evidence>
<dbReference type="GO" id="GO:0042575">
    <property type="term" value="C:DNA polymerase complex"/>
    <property type="evidence" value="ECO:0007669"/>
    <property type="project" value="UniProtKB-ARBA"/>
</dbReference>
<dbReference type="InterPro" id="IPR012337">
    <property type="entry name" value="RNaseH-like_sf"/>
</dbReference>
<gene>
    <name evidence="2" type="ORF">AGLY_013845</name>
</gene>
<dbReference type="InterPro" id="IPR029526">
    <property type="entry name" value="PGBD"/>
</dbReference>
<dbReference type="EMBL" id="VYZN01000055">
    <property type="protein sequence ID" value="KAE9526214.1"/>
    <property type="molecule type" value="Genomic_DNA"/>
</dbReference>
<dbReference type="Proteomes" id="UP000475862">
    <property type="component" value="Unassembled WGS sequence"/>
</dbReference>
<organism evidence="2 3">
    <name type="scientific">Aphis glycines</name>
    <name type="common">Soybean aphid</name>
    <dbReference type="NCBI Taxonomy" id="307491"/>
    <lineage>
        <taxon>Eukaryota</taxon>
        <taxon>Metazoa</taxon>
        <taxon>Ecdysozoa</taxon>
        <taxon>Arthropoda</taxon>
        <taxon>Hexapoda</taxon>
        <taxon>Insecta</taxon>
        <taxon>Pterygota</taxon>
        <taxon>Neoptera</taxon>
        <taxon>Paraneoptera</taxon>
        <taxon>Hemiptera</taxon>
        <taxon>Sternorrhyncha</taxon>
        <taxon>Aphidomorpha</taxon>
        <taxon>Aphidoidea</taxon>
        <taxon>Aphididae</taxon>
        <taxon>Aphidini</taxon>
        <taxon>Aphis</taxon>
        <taxon>Aphis</taxon>
    </lineage>
</organism>
<dbReference type="PANTHER" id="PTHR31511">
    <property type="entry name" value="PROTEIN CBG23764"/>
    <property type="match status" value="1"/>
</dbReference>
<protein>
    <recommendedName>
        <fullName evidence="1">PiggyBac transposable element-derived protein domain-containing protein</fullName>
    </recommendedName>
</protein>
<dbReference type="SUPFAM" id="SSF53098">
    <property type="entry name" value="Ribonuclease H-like"/>
    <property type="match status" value="1"/>
</dbReference>
<dbReference type="SUPFAM" id="SSF56672">
    <property type="entry name" value="DNA/RNA polymerases"/>
    <property type="match status" value="1"/>
</dbReference>
<dbReference type="OrthoDB" id="414982at2759"/>
<dbReference type="Gene3D" id="3.90.1600.10">
    <property type="entry name" value="Palm domain of DNA polymerase"/>
    <property type="match status" value="1"/>
</dbReference>
<dbReference type="Gene3D" id="3.40.1800.10">
    <property type="entry name" value="His-Me finger endonucleases"/>
    <property type="match status" value="1"/>
</dbReference>
<proteinExistence type="predicted"/>
<comment type="caution">
    <text evidence="2">The sequence shown here is derived from an EMBL/GenBank/DDBJ whole genome shotgun (WGS) entry which is preliminary data.</text>
</comment>
<evidence type="ECO:0000313" key="2">
    <source>
        <dbReference type="EMBL" id="KAE9526214.1"/>
    </source>
</evidence>
<dbReference type="GO" id="GO:0071897">
    <property type="term" value="P:DNA biosynthetic process"/>
    <property type="evidence" value="ECO:0007669"/>
    <property type="project" value="UniProtKB-ARBA"/>
</dbReference>
<dbReference type="InterPro" id="IPR004211">
    <property type="entry name" value="Endonuclease_7"/>
</dbReference>
<feature type="domain" description="PiggyBac transposable element-derived protein" evidence="1">
    <location>
        <begin position="119"/>
        <end position="330"/>
    </location>
</feature>
<keyword evidence="3" id="KW-1185">Reference proteome</keyword>
<sequence length="1615" mass="186370">MNPEVGSTRSVNTRKTMKTNILSDSELLDLLENDMLSSDEDFGFDSDDDIFDAEFNDSDSETGNLSDNDNNNLDRNSFDNNSLSYNVNEYNWFTDPPVVENILFMSTANLKCIPEGNQPIDYFNFLFSDELLNYLVKETNAYAVDIFLTTASVNARICHWTDTNRSEIKIFFSLLFHMGTIKLSRIEDYWKTSVLFNIPFFREHMSRNRFMLLLRTLHFSRNTQEGELAPRNRLYKIQPIVDYFNSKMNEIYGPSKNLSIDESMVLWRGRLIFRQYIKNKRHKYGVKMYMLTEPWGLIHRIMVCFGQGQDVSEDSTHTEFVVEKLMDGLLYKGGIPAPLTENIQIAPHIFVPNIPAGASSMNPGPTTQNDSILTVRNIQTTPLSTEQDNAMDEFLGNLGDDECMEVLTTVENLGLCDTEDSYTTGENEKRVSLANTKSAIIAKKARLNLVQSPGFVEISSSSNRTVTWYYIKNMSNIENYVYFLDSIKSELVKLLKSIACKHPIKFNLKLEATYNIPHVEYSSENRAFKTAARAIFTDTGVQEIVEEAFTKLMTEQTEYSSKGSGFTLQCIDGLMLGVYKYTPMVGSSYMALPDPIENKKVTINPQNLDMQCFKWAILARHVTGKNKAYVGENYFEHEGRYNFSDLSFPTPLHQVKIFERNNPNVSVNVYGIQKQFQPPKVVKYQVFPLKVVDEEKPEHFDLLLISDEDNNHFSYISNFSRLIRSQKTKHNGQTIFCKRCFTSFDGQQYKYKLNGEAGLAQHKLICGTHKPILPQMPEPGTMLEFTGWKKTQRHPIVIYADFEALLKKSDEKIGDKTTAFQNHEAMSYGFLVKANDDIPLELLEKFNIPTSPIIYRGNENNPDVAKHFVDSIVEIAEKIEKLLKTNTPIIFTDDQRKTHESCCICNLCKTEFSKENHKVADHCHLSGKFRQTLCNTCNLKLQTPNFIPVFFHNLSNYDAHFIVTRLGYDSNTINVIPNSEEKYVSFSKYVNNKFSIRFIDTCRFMASSLSTLSSNLITPGYEKFREIAKVFKPEDMPLVTRKGVYPYEYTDNWSKLEETSLPQKEEFYSTLTESNIENADYEHAKTVWDHFNCRSLGEYSDLYLKIDVLLLADVFENFRDLCLSTYHLDPAFYYTAPGFSFDCMLKYTSMKLELLSDYDMLLMIEKGIRGGLTQASMRYAKANNENTPDYEPSNPKSWLIYQDCNNLYGWAMSQYMPYGGFKWVKPSLDGLNDLNETSPIGRIYEVDLVYPAELHGHHNDLPFLPQNSIPPVSKVKKLMTTLESKKNYVIHYRNLQQAIANGLIVEKVHRVVQFNQSAWLAEYISLNTELRKKAVNDFEKDFFKLMNNAIFGKTMESMRKRINIQLVSSEQRLQKLINRSTFKYCTTYNENLNAVSLENKIIDFCKPIYIGFAVLDISKTLMYDYHYNVMKKHYGDKINLMYTDTDSLVYHVLTDNFYNDLAHNSNLLDRMDTANLPKDHPCYIADRKKIPGLFSDETDGLVMTEFCALRAKSYAYKINGKEKIKAKGIRGHVVKNHMTFNDHYRCLFGEAGVEAYRENVSIRSFKHQLKTIKSDKLTFNSYDDKRVILEDKIHTLAYGHYSLEKDELESEETVK</sequence>
<dbReference type="Pfam" id="PF13843">
    <property type="entry name" value="DDE_Tnp_1_7"/>
    <property type="match status" value="1"/>
</dbReference>
<dbReference type="InterPro" id="IPR038563">
    <property type="entry name" value="Endonuclease_7_sf"/>
</dbReference>
<accession>A0A6G0T593</accession>
<dbReference type="PANTHER" id="PTHR31511:SF12">
    <property type="entry name" value="RHO TERMINATION FACTOR N-TERMINAL DOMAIN-CONTAINING PROTEIN"/>
    <property type="match status" value="1"/>
</dbReference>
<dbReference type="Pfam" id="PF02945">
    <property type="entry name" value="Endonuclease_7"/>
    <property type="match status" value="1"/>
</dbReference>
<name>A0A6G0T593_APHGL</name>
<reference evidence="2 3" key="1">
    <citation type="submission" date="2019-08" db="EMBL/GenBank/DDBJ databases">
        <title>The genome of the soybean aphid Biotype 1, its phylome, world population structure and adaptation to the North American continent.</title>
        <authorList>
            <person name="Giordano R."/>
            <person name="Donthu R.K."/>
            <person name="Hernandez A.G."/>
            <person name="Wright C.L."/>
            <person name="Zimin A.V."/>
        </authorList>
    </citation>
    <scope>NUCLEOTIDE SEQUENCE [LARGE SCALE GENOMIC DNA]</scope>
    <source>
        <tissue evidence="2">Whole aphids</tissue>
    </source>
</reference>